<dbReference type="Proteomes" id="UP000032564">
    <property type="component" value="Unassembled WGS sequence"/>
</dbReference>
<evidence type="ECO:0000313" key="2">
    <source>
        <dbReference type="Proteomes" id="UP000032564"/>
    </source>
</evidence>
<reference evidence="1 2" key="1">
    <citation type="submission" date="2014-12" db="EMBL/GenBank/DDBJ databases">
        <authorList>
            <person name="Kuzmanovic N."/>
            <person name="Pulawska J."/>
            <person name="Obradovic A."/>
        </authorList>
    </citation>
    <scope>NUCLEOTIDE SEQUENCE [LARGE SCALE GENOMIC DNA]</scope>
    <source>
        <strain evidence="1 2">KFB 330</strain>
    </source>
</reference>
<name>A0ABR5D7S1_9HYPH</name>
<comment type="caution">
    <text evidence="1">The sequence shown here is derived from an EMBL/GenBank/DDBJ whole genome shotgun (WGS) entry which is preliminary data.</text>
</comment>
<proteinExistence type="predicted"/>
<gene>
    <name evidence="1" type="ORF">RP75_12930</name>
</gene>
<protein>
    <submittedName>
        <fullName evidence="1">Uncharacterized protein</fullName>
    </submittedName>
</protein>
<evidence type="ECO:0000313" key="1">
    <source>
        <dbReference type="EMBL" id="KJF73110.1"/>
    </source>
</evidence>
<dbReference type="EMBL" id="JWIT01000007">
    <property type="protein sequence ID" value="KJF73110.1"/>
    <property type="molecule type" value="Genomic_DNA"/>
</dbReference>
<sequence>MGKASAHLFILDFCIIWFSSYTEALAVAFLVRRQNSERDDQHNVANLISWRICTELVAIRKLILEGLDVPAKQILRSMSENLDALGLATISAEFCSDFIEDQDVENANKTWHKYISKGKARKLIKNNLPVYFAEKLTEHDIYREEEEKVLSAAAHPSFISSFVSLFPEYDEVLDSDSIGISNVFSPFSLRTLRYCSYRLLMHCMYDLSLFSIYEKYIETADYDQFDDLRHVIKSGRKICLLSLYLLSELDELKKISDSEVIGVL</sequence>
<keyword evidence="2" id="KW-1185">Reference proteome</keyword>
<accession>A0ABR5D7S1</accession>
<organism evidence="1 2">
    <name type="scientific">Agrobacterium arsenijevicii</name>
    <dbReference type="NCBI Taxonomy" id="1585697"/>
    <lineage>
        <taxon>Bacteria</taxon>
        <taxon>Pseudomonadati</taxon>
        <taxon>Pseudomonadota</taxon>
        <taxon>Alphaproteobacteria</taxon>
        <taxon>Hyphomicrobiales</taxon>
        <taxon>Rhizobiaceae</taxon>
        <taxon>Rhizobium/Agrobacterium group</taxon>
        <taxon>Agrobacterium</taxon>
    </lineage>
</organism>